<sequence length="98" mass="10612">MPRRSKLARHLARIRPQGKKIRSETEISIDHNIVSEDARVLGPSGLSVAVDPPTIITESENAAITESENAAIMESEIAAIMESENAAIMESENAAIME</sequence>
<dbReference type="EMBL" id="CAJVPI010005715">
    <property type="protein sequence ID" value="CAG8675183.1"/>
    <property type="molecule type" value="Genomic_DNA"/>
</dbReference>
<name>A0A9N9HHW6_9GLOM</name>
<dbReference type="Proteomes" id="UP000789739">
    <property type="component" value="Unassembled WGS sequence"/>
</dbReference>
<comment type="caution">
    <text evidence="1">The sequence shown here is derived from an EMBL/GenBank/DDBJ whole genome shotgun (WGS) entry which is preliminary data.</text>
</comment>
<proteinExistence type="predicted"/>
<evidence type="ECO:0000313" key="1">
    <source>
        <dbReference type="EMBL" id="CAG8675183.1"/>
    </source>
</evidence>
<feature type="non-terminal residue" evidence="1">
    <location>
        <position position="98"/>
    </location>
</feature>
<organism evidence="1 2">
    <name type="scientific">Paraglomus brasilianum</name>
    <dbReference type="NCBI Taxonomy" id="144538"/>
    <lineage>
        <taxon>Eukaryota</taxon>
        <taxon>Fungi</taxon>
        <taxon>Fungi incertae sedis</taxon>
        <taxon>Mucoromycota</taxon>
        <taxon>Glomeromycotina</taxon>
        <taxon>Glomeromycetes</taxon>
        <taxon>Paraglomerales</taxon>
        <taxon>Paraglomeraceae</taxon>
        <taxon>Paraglomus</taxon>
    </lineage>
</organism>
<accession>A0A9N9HHW6</accession>
<protein>
    <submittedName>
        <fullName evidence="1">8460_t:CDS:1</fullName>
    </submittedName>
</protein>
<keyword evidence="2" id="KW-1185">Reference proteome</keyword>
<gene>
    <name evidence="1" type="ORF">PBRASI_LOCUS11506</name>
</gene>
<reference evidence="1" key="1">
    <citation type="submission" date="2021-06" db="EMBL/GenBank/DDBJ databases">
        <authorList>
            <person name="Kallberg Y."/>
            <person name="Tangrot J."/>
            <person name="Rosling A."/>
        </authorList>
    </citation>
    <scope>NUCLEOTIDE SEQUENCE</scope>
    <source>
        <strain evidence="1">BR232B</strain>
    </source>
</reference>
<evidence type="ECO:0000313" key="2">
    <source>
        <dbReference type="Proteomes" id="UP000789739"/>
    </source>
</evidence>
<dbReference type="AlphaFoldDB" id="A0A9N9HHW6"/>